<protein>
    <submittedName>
        <fullName evidence="1">Uncharacterized protein</fullName>
    </submittedName>
</protein>
<sequence length="106" mass="12714">MDLIILNFSQKTWTSELSLPSPNFRTTPPERCLATTYDLTCIRPTNTELQWNRVSNRYLTTWPPTLSQRFVKDIIQLDIMTCTHIKKVKWLNWKRRLDFADELKLR</sequence>
<evidence type="ECO:0000313" key="1">
    <source>
        <dbReference type="EMBL" id="GBN09602.1"/>
    </source>
</evidence>
<reference evidence="1 2" key="1">
    <citation type="journal article" date="2019" name="Sci. Rep.">
        <title>Orb-weaving spider Araneus ventricosus genome elucidates the spidroin gene catalogue.</title>
        <authorList>
            <person name="Kono N."/>
            <person name="Nakamura H."/>
            <person name="Ohtoshi R."/>
            <person name="Moran D.A.P."/>
            <person name="Shinohara A."/>
            <person name="Yoshida Y."/>
            <person name="Fujiwara M."/>
            <person name="Mori M."/>
            <person name="Tomita M."/>
            <person name="Arakawa K."/>
        </authorList>
    </citation>
    <scope>NUCLEOTIDE SEQUENCE [LARGE SCALE GENOMIC DNA]</scope>
</reference>
<name>A0A4Y2L501_ARAVE</name>
<keyword evidence="2" id="KW-1185">Reference proteome</keyword>
<comment type="caution">
    <text evidence="1">The sequence shown here is derived from an EMBL/GenBank/DDBJ whole genome shotgun (WGS) entry which is preliminary data.</text>
</comment>
<dbReference type="Proteomes" id="UP000499080">
    <property type="component" value="Unassembled WGS sequence"/>
</dbReference>
<evidence type="ECO:0000313" key="2">
    <source>
        <dbReference type="Proteomes" id="UP000499080"/>
    </source>
</evidence>
<dbReference type="EMBL" id="BGPR01005374">
    <property type="protein sequence ID" value="GBN09602.1"/>
    <property type="molecule type" value="Genomic_DNA"/>
</dbReference>
<gene>
    <name evidence="1" type="ORF">AVEN_40908_1</name>
</gene>
<dbReference type="AlphaFoldDB" id="A0A4Y2L501"/>
<accession>A0A4Y2L501</accession>
<proteinExistence type="predicted"/>
<organism evidence="1 2">
    <name type="scientific">Araneus ventricosus</name>
    <name type="common">Orbweaver spider</name>
    <name type="synonym">Epeira ventricosa</name>
    <dbReference type="NCBI Taxonomy" id="182803"/>
    <lineage>
        <taxon>Eukaryota</taxon>
        <taxon>Metazoa</taxon>
        <taxon>Ecdysozoa</taxon>
        <taxon>Arthropoda</taxon>
        <taxon>Chelicerata</taxon>
        <taxon>Arachnida</taxon>
        <taxon>Araneae</taxon>
        <taxon>Araneomorphae</taxon>
        <taxon>Entelegynae</taxon>
        <taxon>Araneoidea</taxon>
        <taxon>Araneidae</taxon>
        <taxon>Araneus</taxon>
    </lineage>
</organism>